<dbReference type="Pfam" id="PF17293">
    <property type="entry name" value="Arm-DNA-bind_5"/>
    <property type="match status" value="1"/>
</dbReference>
<evidence type="ECO:0000256" key="5">
    <source>
        <dbReference type="PROSITE-ProRule" id="PRU01248"/>
    </source>
</evidence>
<accession>A0A4Q0PQU4</accession>
<dbReference type="Proteomes" id="UP000290608">
    <property type="component" value="Unassembled WGS sequence"/>
</dbReference>
<dbReference type="InterPro" id="IPR044068">
    <property type="entry name" value="CB"/>
</dbReference>
<protein>
    <submittedName>
        <fullName evidence="8">Site-specific recombinase XerD</fullName>
    </submittedName>
</protein>
<dbReference type="InterPro" id="IPR002104">
    <property type="entry name" value="Integrase_catalytic"/>
</dbReference>
<keyword evidence="3 5" id="KW-0238">DNA-binding</keyword>
<evidence type="ECO:0000259" key="7">
    <source>
        <dbReference type="PROSITE" id="PS51900"/>
    </source>
</evidence>
<comment type="similarity">
    <text evidence="1">Belongs to the 'phage' integrase family.</text>
</comment>
<reference evidence="8 9" key="1">
    <citation type="submission" date="2018-07" db="EMBL/GenBank/DDBJ databases">
        <title>Leeuwenhoekiella genomics.</title>
        <authorList>
            <person name="Tahon G."/>
            <person name="Willems A."/>
        </authorList>
    </citation>
    <scope>NUCLEOTIDE SEQUENCE [LARGE SCALE GENOMIC DNA]</scope>
    <source>
        <strain evidence="8 9">LMG 1345</strain>
    </source>
</reference>
<evidence type="ECO:0000256" key="2">
    <source>
        <dbReference type="ARBA" id="ARBA00022908"/>
    </source>
</evidence>
<dbReference type="PROSITE" id="PS51898">
    <property type="entry name" value="TYR_RECOMBINASE"/>
    <property type="match status" value="1"/>
</dbReference>
<evidence type="ECO:0000256" key="4">
    <source>
        <dbReference type="ARBA" id="ARBA00023172"/>
    </source>
</evidence>
<keyword evidence="4" id="KW-0233">DNA recombination</keyword>
<dbReference type="GO" id="GO:0015074">
    <property type="term" value="P:DNA integration"/>
    <property type="evidence" value="ECO:0007669"/>
    <property type="project" value="UniProtKB-KW"/>
</dbReference>
<dbReference type="PANTHER" id="PTHR30349:SF64">
    <property type="entry name" value="PROPHAGE INTEGRASE INTD-RELATED"/>
    <property type="match status" value="1"/>
</dbReference>
<dbReference type="SUPFAM" id="SSF56349">
    <property type="entry name" value="DNA breaking-rejoining enzymes"/>
    <property type="match status" value="1"/>
</dbReference>
<evidence type="ECO:0000256" key="3">
    <source>
        <dbReference type="ARBA" id="ARBA00023125"/>
    </source>
</evidence>
<dbReference type="GO" id="GO:0006310">
    <property type="term" value="P:DNA recombination"/>
    <property type="evidence" value="ECO:0007669"/>
    <property type="project" value="UniProtKB-KW"/>
</dbReference>
<evidence type="ECO:0000259" key="6">
    <source>
        <dbReference type="PROSITE" id="PS51898"/>
    </source>
</evidence>
<gene>
    <name evidence="8" type="ORF">DSL99_103</name>
</gene>
<sequence length="427" mass="50079">MAKTINRTRGVVRFMFKDAIKNLKIKPTKQSLIYLNFSYGGGKKFKYSTGFKSCWVDWNEGRQRIKEGKAGLLDADKINEHLSNLENDLKKEYSRLLAEGLPISKEGLKQFLDLKTGKIVISDEKKITFYDSLEKFEKIRSAKESKNTAKQHKQTINVIKKYDKKRQITFDSFDKEFYSQFITHLEEEGYALNTIGKHIKNLKAFLRFGLEEEYHTNIKFTKYEVPKEDSISVYLDENEIEKLHKTDLSFDKRWEVTRDVFLIGCYTGQRISDYNGLNLNDISTINGKEYFQIFQQKTGNEVSVPITTEIREIMQRYNNQPPPKIYEQDLNDDIKKICRKIGLKNKVKIIKTKGGKKTTESIEKHKLISSHTARRSFCTNLYKKGMPTIDIRYFSGHKSEKEFFNYIKIKDQERASHIVETGKYFNI</sequence>
<evidence type="ECO:0000256" key="1">
    <source>
        <dbReference type="ARBA" id="ARBA00008857"/>
    </source>
</evidence>
<dbReference type="InterPro" id="IPR013762">
    <property type="entry name" value="Integrase-like_cat_sf"/>
</dbReference>
<dbReference type="Gene3D" id="1.10.150.130">
    <property type="match status" value="1"/>
</dbReference>
<dbReference type="InterPro" id="IPR050090">
    <property type="entry name" value="Tyrosine_recombinase_XerCD"/>
</dbReference>
<dbReference type="InterPro" id="IPR011010">
    <property type="entry name" value="DNA_brk_join_enz"/>
</dbReference>
<dbReference type="STRING" id="1122159.SAMN02745246_00163"/>
<dbReference type="Gene3D" id="1.10.443.10">
    <property type="entry name" value="Intergrase catalytic core"/>
    <property type="match status" value="1"/>
</dbReference>
<dbReference type="PANTHER" id="PTHR30349">
    <property type="entry name" value="PHAGE INTEGRASE-RELATED"/>
    <property type="match status" value="1"/>
</dbReference>
<dbReference type="InterPro" id="IPR035386">
    <property type="entry name" value="Arm-DNA-bind_5"/>
</dbReference>
<evidence type="ECO:0000313" key="9">
    <source>
        <dbReference type="Proteomes" id="UP000290608"/>
    </source>
</evidence>
<dbReference type="EMBL" id="QOVL01000001">
    <property type="protein sequence ID" value="RXG33010.1"/>
    <property type="molecule type" value="Genomic_DNA"/>
</dbReference>
<feature type="domain" description="Core-binding (CB)" evidence="7">
    <location>
        <begin position="127"/>
        <end position="210"/>
    </location>
</feature>
<dbReference type="GO" id="GO:0003677">
    <property type="term" value="F:DNA binding"/>
    <property type="evidence" value="ECO:0007669"/>
    <property type="project" value="UniProtKB-UniRule"/>
</dbReference>
<dbReference type="CDD" id="cd01185">
    <property type="entry name" value="INTN1_C_like"/>
    <property type="match status" value="1"/>
</dbReference>
<dbReference type="PROSITE" id="PS51900">
    <property type="entry name" value="CB"/>
    <property type="match status" value="1"/>
</dbReference>
<organism evidence="8 9">
    <name type="scientific">Leeuwenhoekiella marinoflava</name>
    <dbReference type="NCBI Taxonomy" id="988"/>
    <lineage>
        <taxon>Bacteria</taxon>
        <taxon>Pseudomonadati</taxon>
        <taxon>Bacteroidota</taxon>
        <taxon>Flavobacteriia</taxon>
        <taxon>Flavobacteriales</taxon>
        <taxon>Flavobacteriaceae</taxon>
        <taxon>Leeuwenhoekiella</taxon>
    </lineage>
</organism>
<dbReference type="Pfam" id="PF00589">
    <property type="entry name" value="Phage_integrase"/>
    <property type="match status" value="1"/>
</dbReference>
<proteinExistence type="inferred from homology"/>
<keyword evidence="2" id="KW-0229">DNA integration</keyword>
<evidence type="ECO:0000313" key="8">
    <source>
        <dbReference type="EMBL" id="RXG33010.1"/>
    </source>
</evidence>
<feature type="domain" description="Tyr recombinase" evidence="6">
    <location>
        <begin position="230"/>
        <end position="420"/>
    </location>
</feature>
<dbReference type="InterPro" id="IPR025269">
    <property type="entry name" value="SAM-like_dom"/>
</dbReference>
<dbReference type="InterPro" id="IPR010998">
    <property type="entry name" value="Integrase_recombinase_N"/>
</dbReference>
<dbReference type="AlphaFoldDB" id="A0A4Q0PQU4"/>
<comment type="caution">
    <text evidence="8">The sequence shown here is derived from an EMBL/GenBank/DDBJ whole genome shotgun (WGS) entry which is preliminary data.</text>
</comment>
<name>A0A4Q0PQU4_9FLAO</name>
<dbReference type="RefSeq" id="WP_073095842.1">
    <property type="nucleotide sequence ID" value="NZ_QOVL01000001.1"/>
</dbReference>
<dbReference type="Pfam" id="PF13102">
    <property type="entry name" value="Phage_int_SAM_5"/>
    <property type="match status" value="1"/>
</dbReference>